<keyword evidence="5" id="KW-1185">Reference proteome</keyword>
<evidence type="ECO:0000256" key="1">
    <source>
        <dbReference type="ARBA" id="ARBA00022737"/>
    </source>
</evidence>
<dbReference type="PANTHER" id="PTHR24171">
    <property type="entry name" value="ANKYRIN REPEAT DOMAIN-CONTAINING PROTEIN 39-RELATED"/>
    <property type="match status" value="1"/>
</dbReference>
<dbReference type="SUPFAM" id="SSF48403">
    <property type="entry name" value="Ankyrin repeat"/>
    <property type="match status" value="1"/>
</dbReference>
<dbReference type="EMBL" id="CAMXCT020002068">
    <property type="protein sequence ID" value="CAL1148759.1"/>
    <property type="molecule type" value="Genomic_DNA"/>
</dbReference>
<dbReference type="EMBL" id="CAMXCT010002068">
    <property type="protein sequence ID" value="CAI3995384.1"/>
    <property type="molecule type" value="Genomic_DNA"/>
</dbReference>
<reference evidence="4 5" key="2">
    <citation type="submission" date="2024-05" db="EMBL/GenBank/DDBJ databases">
        <authorList>
            <person name="Chen Y."/>
            <person name="Shah S."/>
            <person name="Dougan E. K."/>
            <person name="Thang M."/>
            <person name="Chan C."/>
        </authorList>
    </citation>
    <scope>NUCLEOTIDE SEQUENCE [LARGE SCALE GENOMIC DNA]</scope>
</reference>
<dbReference type="EMBL" id="CAMXCT030002068">
    <property type="protein sequence ID" value="CAL4782696.1"/>
    <property type="molecule type" value="Genomic_DNA"/>
</dbReference>
<dbReference type="InterPro" id="IPR036770">
    <property type="entry name" value="Ankyrin_rpt-contain_sf"/>
</dbReference>
<dbReference type="Proteomes" id="UP001152797">
    <property type="component" value="Unassembled WGS sequence"/>
</dbReference>
<evidence type="ECO:0000256" key="2">
    <source>
        <dbReference type="ARBA" id="ARBA00023043"/>
    </source>
</evidence>
<comment type="caution">
    <text evidence="3">The sequence shown here is derived from an EMBL/GenBank/DDBJ whole genome shotgun (WGS) entry which is preliminary data.</text>
</comment>
<accession>A0A9P1CNF9</accession>
<protein>
    <submittedName>
        <fullName evidence="3">Uncharacterized protein</fullName>
    </submittedName>
</protein>
<name>A0A9P1CNF9_9DINO</name>
<reference evidence="3" key="1">
    <citation type="submission" date="2022-10" db="EMBL/GenBank/DDBJ databases">
        <authorList>
            <person name="Chen Y."/>
            <person name="Dougan E. K."/>
            <person name="Chan C."/>
            <person name="Rhodes N."/>
            <person name="Thang M."/>
        </authorList>
    </citation>
    <scope>NUCLEOTIDE SEQUENCE</scope>
</reference>
<dbReference type="PANTHER" id="PTHR24171:SF9">
    <property type="entry name" value="ANKYRIN REPEAT DOMAIN-CONTAINING PROTEIN 39"/>
    <property type="match status" value="1"/>
</dbReference>
<sequence>MELQRIKANDKTYGALAKAFERGRQWQRALDLSSLGDGVPAGAAVSALSESAPMAPLLANLEDRTRTSPALLGHAGSEKAPANLWIFEDFLGNCWRMGSWRRDWKLDVVNVLVQHGADVNWRPHKKKEPLLHSAARFGHVPVIKALLDSKAQLHRRLKGAGEAIHDAAHFGHLGALAELVEQRAQPFSKTSRGSTTPLDLAMEAGHQPVVGYLQELAARHSEL</sequence>
<dbReference type="Pfam" id="PF13637">
    <property type="entry name" value="Ank_4"/>
    <property type="match status" value="1"/>
</dbReference>
<dbReference type="Gene3D" id="1.25.40.20">
    <property type="entry name" value="Ankyrin repeat-containing domain"/>
    <property type="match status" value="1"/>
</dbReference>
<keyword evidence="2" id="KW-0040">ANK repeat</keyword>
<organism evidence="3">
    <name type="scientific">Cladocopium goreaui</name>
    <dbReference type="NCBI Taxonomy" id="2562237"/>
    <lineage>
        <taxon>Eukaryota</taxon>
        <taxon>Sar</taxon>
        <taxon>Alveolata</taxon>
        <taxon>Dinophyceae</taxon>
        <taxon>Suessiales</taxon>
        <taxon>Symbiodiniaceae</taxon>
        <taxon>Cladocopium</taxon>
    </lineage>
</organism>
<evidence type="ECO:0000313" key="3">
    <source>
        <dbReference type="EMBL" id="CAI3995384.1"/>
    </source>
</evidence>
<proteinExistence type="predicted"/>
<evidence type="ECO:0000313" key="4">
    <source>
        <dbReference type="EMBL" id="CAL4782696.1"/>
    </source>
</evidence>
<dbReference type="OrthoDB" id="539213at2759"/>
<dbReference type="AlphaFoldDB" id="A0A9P1CNF9"/>
<evidence type="ECO:0000313" key="5">
    <source>
        <dbReference type="Proteomes" id="UP001152797"/>
    </source>
</evidence>
<keyword evidence="1" id="KW-0677">Repeat</keyword>
<gene>
    <name evidence="3" type="ORF">C1SCF055_LOCUS21955</name>
</gene>
<dbReference type="InterPro" id="IPR002110">
    <property type="entry name" value="Ankyrin_rpt"/>
</dbReference>